<sequence length="136" mass="14879">AVELPADLRNAIAHEMQKAASAARAEVQELLVQAQAEAAELARAGEELEIERDQLAEHVLVLTTERDALLGKSHEQATALMEAAQRIEREQQAAEAARIELAKAQLKIDQANANEDRYSIEISELKTALKSAEKEA</sequence>
<accession>A0A0E3BPU2</accession>
<protein>
    <recommendedName>
        <fullName evidence="4">KfrA N-terminal DNA-binding domain-containing protein</fullName>
    </recommendedName>
</protein>
<feature type="non-terminal residue" evidence="2">
    <location>
        <position position="1"/>
    </location>
</feature>
<dbReference type="Proteomes" id="UP000029567">
    <property type="component" value="Unassembled WGS sequence"/>
</dbReference>
<organism evidence="2 3">
    <name type="scientific">Comamonas thiooxydans</name>
    <dbReference type="NCBI Taxonomy" id="363952"/>
    <lineage>
        <taxon>Bacteria</taxon>
        <taxon>Pseudomonadati</taxon>
        <taxon>Pseudomonadota</taxon>
        <taxon>Betaproteobacteria</taxon>
        <taxon>Burkholderiales</taxon>
        <taxon>Comamonadaceae</taxon>
        <taxon>Comamonas</taxon>
    </lineage>
</organism>
<keyword evidence="1" id="KW-0175">Coiled coil</keyword>
<evidence type="ECO:0000256" key="1">
    <source>
        <dbReference type="SAM" id="Coils"/>
    </source>
</evidence>
<reference evidence="2 3" key="1">
    <citation type="submission" date="2013-09" db="EMBL/GenBank/DDBJ databases">
        <title>High correlation between genotypes and phenotypes of environmental bacteria Comamonas testosteroni strains.</title>
        <authorList>
            <person name="Liu L."/>
            <person name="Zhu W."/>
            <person name="Xia X."/>
            <person name="Xu B."/>
            <person name="Luo M."/>
            <person name="Wang G."/>
        </authorList>
    </citation>
    <scope>NUCLEOTIDE SEQUENCE [LARGE SCALE GENOMIC DNA]</scope>
    <source>
        <strain evidence="2 3">JL14</strain>
    </source>
</reference>
<comment type="caution">
    <text evidence="2">The sequence shown here is derived from an EMBL/GenBank/DDBJ whole genome shotgun (WGS) entry which is preliminary data.</text>
</comment>
<dbReference type="EMBL" id="AWTN01000032">
    <property type="protein sequence ID" value="KGG97433.1"/>
    <property type="molecule type" value="Genomic_DNA"/>
</dbReference>
<evidence type="ECO:0008006" key="4">
    <source>
        <dbReference type="Google" id="ProtNLM"/>
    </source>
</evidence>
<feature type="coiled-coil region" evidence="1">
    <location>
        <begin position="13"/>
        <end position="135"/>
    </location>
</feature>
<evidence type="ECO:0000313" key="3">
    <source>
        <dbReference type="Proteomes" id="UP000029567"/>
    </source>
</evidence>
<dbReference type="AlphaFoldDB" id="A0A0E3BPU2"/>
<gene>
    <name evidence="2" type="ORF">P245_05095</name>
</gene>
<name>A0A0E3BPU2_9BURK</name>
<feature type="non-terminal residue" evidence="2">
    <location>
        <position position="136"/>
    </location>
</feature>
<evidence type="ECO:0000313" key="2">
    <source>
        <dbReference type="EMBL" id="KGG97433.1"/>
    </source>
</evidence>
<proteinExistence type="predicted"/>